<dbReference type="Proteomes" id="UP001231189">
    <property type="component" value="Unassembled WGS sequence"/>
</dbReference>
<name>A0AAD8TH90_LOLMU</name>
<evidence type="ECO:0000313" key="1">
    <source>
        <dbReference type="EMBL" id="KAK1682600.1"/>
    </source>
</evidence>
<evidence type="ECO:0008006" key="3">
    <source>
        <dbReference type="Google" id="ProtNLM"/>
    </source>
</evidence>
<organism evidence="1 2">
    <name type="scientific">Lolium multiflorum</name>
    <name type="common">Italian ryegrass</name>
    <name type="synonym">Lolium perenne subsp. multiflorum</name>
    <dbReference type="NCBI Taxonomy" id="4521"/>
    <lineage>
        <taxon>Eukaryota</taxon>
        <taxon>Viridiplantae</taxon>
        <taxon>Streptophyta</taxon>
        <taxon>Embryophyta</taxon>
        <taxon>Tracheophyta</taxon>
        <taxon>Spermatophyta</taxon>
        <taxon>Magnoliopsida</taxon>
        <taxon>Liliopsida</taxon>
        <taxon>Poales</taxon>
        <taxon>Poaceae</taxon>
        <taxon>BOP clade</taxon>
        <taxon>Pooideae</taxon>
        <taxon>Poodae</taxon>
        <taxon>Poeae</taxon>
        <taxon>Poeae Chloroplast Group 2 (Poeae type)</taxon>
        <taxon>Loliodinae</taxon>
        <taxon>Loliinae</taxon>
        <taxon>Lolium</taxon>
    </lineage>
</organism>
<accession>A0AAD8TH90</accession>
<comment type="caution">
    <text evidence="1">The sequence shown here is derived from an EMBL/GenBank/DDBJ whole genome shotgun (WGS) entry which is preliminary data.</text>
</comment>
<protein>
    <recommendedName>
        <fullName evidence="3">Transcription factor MYC/MYB N-terminal domain-containing protein</fullName>
    </recommendedName>
</protein>
<dbReference type="AlphaFoldDB" id="A0AAD8TH90"/>
<reference evidence="1" key="1">
    <citation type="submission" date="2023-07" db="EMBL/GenBank/DDBJ databases">
        <title>A chromosome-level genome assembly of Lolium multiflorum.</title>
        <authorList>
            <person name="Chen Y."/>
            <person name="Copetti D."/>
            <person name="Kolliker R."/>
            <person name="Studer B."/>
        </authorList>
    </citation>
    <scope>NUCLEOTIDE SEQUENCE</scope>
    <source>
        <strain evidence="1">02402/16</strain>
        <tissue evidence="1">Leaf</tissue>
    </source>
</reference>
<keyword evidence="2" id="KW-1185">Reference proteome</keyword>
<gene>
    <name evidence="1" type="ORF">QYE76_043448</name>
</gene>
<dbReference type="EMBL" id="JAUUTY010000002">
    <property type="protein sequence ID" value="KAK1682600.1"/>
    <property type="molecule type" value="Genomic_DNA"/>
</dbReference>
<sequence length="105" mass="11628">MHYPPVSSPAFLLPACFPIHSPIFLPPPMNLWTYGNASMMEAFMASADLPSFPWGAAATPSPPAAVSLPLPHPQQQPAFSNDKLQQRLQAIIEGSRYTWTYAIFW</sequence>
<evidence type="ECO:0000313" key="2">
    <source>
        <dbReference type="Proteomes" id="UP001231189"/>
    </source>
</evidence>
<proteinExistence type="predicted"/>